<dbReference type="Gene3D" id="1.10.260.40">
    <property type="entry name" value="lambda repressor-like DNA-binding domains"/>
    <property type="match status" value="1"/>
</dbReference>
<evidence type="ECO:0000256" key="1">
    <source>
        <dbReference type="ARBA" id="ARBA00023125"/>
    </source>
</evidence>
<dbReference type="PANTHER" id="PTHR46797:SF2">
    <property type="entry name" value="TRANSCRIPTIONAL REGULATOR"/>
    <property type="match status" value="1"/>
</dbReference>
<dbReference type="InterPro" id="IPR050807">
    <property type="entry name" value="TransReg_Diox_bact_type"/>
</dbReference>
<dbReference type="InterPro" id="IPR010982">
    <property type="entry name" value="Lambda_DNA-bd_dom_sf"/>
</dbReference>
<dbReference type="CDD" id="cd00093">
    <property type="entry name" value="HTH_XRE"/>
    <property type="match status" value="1"/>
</dbReference>
<dbReference type="Proteomes" id="UP001197827">
    <property type="component" value="Unassembled WGS sequence"/>
</dbReference>
<gene>
    <name evidence="3" type="ORF">LJD74_08985</name>
</gene>
<proteinExistence type="predicted"/>
<dbReference type="Pfam" id="PF01381">
    <property type="entry name" value="HTH_3"/>
    <property type="match status" value="1"/>
</dbReference>
<dbReference type="PANTHER" id="PTHR46797">
    <property type="entry name" value="HTH-TYPE TRANSCRIPTIONAL REGULATOR"/>
    <property type="match status" value="1"/>
</dbReference>
<accession>A0AAW4VKA8</accession>
<dbReference type="GO" id="GO:0003700">
    <property type="term" value="F:DNA-binding transcription factor activity"/>
    <property type="evidence" value="ECO:0007669"/>
    <property type="project" value="TreeGrafter"/>
</dbReference>
<name>A0AAW4VKA8_9FIRM</name>
<dbReference type="SMART" id="SM00530">
    <property type="entry name" value="HTH_XRE"/>
    <property type="match status" value="1"/>
</dbReference>
<evidence type="ECO:0000259" key="2">
    <source>
        <dbReference type="PROSITE" id="PS50943"/>
    </source>
</evidence>
<dbReference type="SUPFAM" id="SSF47413">
    <property type="entry name" value="lambda repressor-like DNA-binding domains"/>
    <property type="match status" value="1"/>
</dbReference>
<organism evidence="3 4">
    <name type="scientific">Faecalibacillus intestinalis</name>
    <dbReference type="NCBI Taxonomy" id="1982626"/>
    <lineage>
        <taxon>Bacteria</taxon>
        <taxon>Bacillati</taxon>
        <taxon>Bacillota</taxon>
        <taxon>Erysipelotrichia</taxon>
        <taxon>Erysipelotrichales</taxon>
        <taxon>Coprobacillaceae</taxon>
        <taxon>Faecalibacillus</taxon>
    </lineage>
</organism>
<keyword evidence="1" id="KW-0238">DNA-binding</keyword>
<dbReference type="InterPro" id="IPR011051">
    <property type="entry name" value="RmlC_Cupin_sf"/>
</dbReference>
<dbReference type="SUPFAM" id="SSF51182">
    <property type="entry name" value="RmlC-like cupins"/>
    <property type="match status" value="1"/>
</dbReference>
<feature type="domain" description="HTH cro/C1-type" evidence="2">
    <location>
        <begin position="7"/>
        <end position="61"/>
    </location>
</feature>
<dbReference type="Pfam" id="PF07883">
    <property type="entry name" value="Cupin_2"/>
    <property type="match status" value="1"/>
</dbReference>
<sequence>MDIGAKIKRLRLSNQLTLEELANRSELTKGFLSQLERDLTSPSIATLENILEALGTNLKDFFSEDEDEQIVFSKDDFFENTQDDYKISYIIPNAQKNEMEPILIELKEDKKSMEIDPHDGEEFGYVIQGKVTLVNGEEEYDVKKGETFYLKGNLPHYIINKNDTLAKVIWVSTPPIF</sequence>
<dbReference type="EMBL" id="JAJDKQ010000016">
    <property type="protein sequence ID" value="MCB8562128.1"/>
    <property type="molecule type" value="Genomic_DNA"/>
</dbReference>
<dbReference type="Gene3D" id="2.60.120.10">
    <property type="entry name" value="Jelly Rolls"/>
    <property type="match status" value="1"/>
</dbReference>
<dbReference type="PROSITE" id="PS50943">
    <property type="entry name" value="HTH_CROC1"/>
    <property type="match status" value="1"/>
</dbReference>
<dbReference type="InterPro" id="IPR001387">
    <property type="entry name" value="Cro/C1-type_HTH"/>
</dbReference>
<dbReference type="CDD" id="cd02209">
    <property type="entry name" value="cupin_XRE_C"/>
    <property type="match status" value="1"/>
</dbReference>
<dbReference type="RefSeq" id="WP_117782009.1">
    <property type="nucleotide sequence ID" value="NZ_JAJDKQ010000016.1"/>
</dbReference>
<dbReference type="GO" id="GO:0003677">
    <property type="term" value="F:DNA binding"/>
    <property type="evidence" value="ECO:0007669"/>
    <property type="project" value="UniProtKB-KW"/>
</dbReference>
<reference evidence="3" key="1">
    <citation type="submission" date="2021-10" db="EMBL/GenBank/DDBJ databases">
        <title>Collection of gut derived symbiotic bacterial strains cultured from healthy donors.</title>
        <authorList>
            <person name="Lin H."/>
            <person name="Littmann E."/>
            <person name="Kohout C."/>
            <person name="Pamer E.G."/>
        </authorList>
    </citation>
    <scope>NUCLEOTIDE SEQUENCE</scope>
    <source>
        <strain evidence="3">DFI.5.2</strain>
    </source>
</reference>
<dbReference type="AlphaFoldDB" id="A0AAW4VKA8"/>
<evidence type="ECO:0000313" key="3">
    <source>
        <dbReference type="EMBL" id="MCB8562128.1"/>
    </source>
</evidence>
<evidence type="ECO:0000313" key="4">
    <source>
        <dbReference type="Proteomes" id="UP001197827"/>
    </source>
</evidence>
<dbReference type="InterPro" id="IPR014710">
    <property type="entry name" value="RmlC-like_jellyroll"/>
</dbReference>
<comment type="caution">
    <text evidence="3">The sequence shown here is derived from an EMBL/GenBank/DDBJ whole genome shotgun (WGS) entry which is preliminary data.</text>
</comment>
<dbReference type="GO" id="GO:0005829">
    <property type="term" value="C:cytosol"/>
    <property type="evidence" value="ECO:0007669"/>
    <property type="project" value="TreeGrafter"/>
</dbReference>
<dbReference type="InterPro" id="IPR013096">
    <property type="entry name" value="Cupin_2"/>
</dbReference>
<protein>
    <submittedName>
        <fullName evidence="3">XRE family transcriptional regulator</fullName>
    </submittedName>
</protein>